<dbReference type="AlphaFoldDB" id="A0AAD5SBU9"/>
<keyword evidence="5" id="KW-0560">Oxidoreductase</keyword>
<dbReference type="EMBL" id="JADGJD010000643">
    <property type="protein sequence ID" value="KAJ3049449.1"/>
    <property type="molecule type" value="Genomic_DNA"/>
</dbReference>
<evidence type="ECO:0000259" key="7">
    <source>
        <dbReference type="Pfam" id="PF01494"/>
    </source>
</evidence>
<sequence length="465" mass="51396">MPSSTPHFHIVGGGPVGFLTALLIAKEGYTSTVYERNTHIPDNLEESYPLGINPRGLYALAQASSVIADHVRSTGRLLKSLEIWGSTQRYAKIDSGVVYATSRASVNLLLLEAAQENPKITIRFGHKLANIDFGTRQLEFDVLGEAESTTTVLVDASADRVIAADGNHSRVRTSLASHDPTFHVQLTPWSYECRILFGEGFATTKDLDPSIDYVINGCYTCQLTTQNTPRWTCALAVHDHDPASQRALILSQNATPQNISALQTLVKRLSPRFAPLIDQNDLTSFFFRRTFRGSIVKCSHLNHHEWIAFLGDAAHSVIPATGEGLNSGLQDASILVTKCIRSNLSTAFATYNQIRITDLHALTEYALYENAVPIFQGEVLARSMFTILEGALGPTIVESLFGPRAVERKEYGELVRRWRRKKMVILPLCRVVAWPIGVALEVVFRVIALLRRMVGGVVDKEAKEL</sequence>
<evidence type="ECO:0000256" key="6">
    <source>
        <dbReference type="ARBA" id="ARBA00023033"/>
    </source>
</evidence>
<feature type="domain" description="FAD-binding" evidence="7">
    <location>
        <begin position="10"/>
        <end position="339"/>
    </location>
</feature>
<keyword evidence="9" id="KW-1185">Reference proteome</keyword>
<organism evidence="8 9">
    <name type="scientific">Rhizophlyctis rosea</name>
    <dbReference type="NCBI Taxonomy" id="64517"/>
    <lineage>
        <taxon>Eukaryota</taxon>
        <taxon>Fungi</taxon>
        <taxon>Fungi incertae sedis</taxon>
        <taxon>Chytridiomycota</taxon>
        <taxon>Chytridiomycota incertae sedis</taxon>
        <taxon>Chytridiomycetes</taxon>
        <taxon>Rhizophlyctidales</taxon>
        <taxon>Rhizophlyctidaceae</taxon>
        <taxon>Rhizophlyctis</taxon>
    </lineage>
</organism>
<dbReference type="Proteomes" id="UP001212841">
    <property type="component" value="Unassembled WGS sequence"/>
</dbReference>
<evidence type="ECO:0000256" key="5">
    <source>
        <dbReference type="ARBA" id="ARBA00023002"/>
    </source>
</evidence>
<accession>A0AAD5SBU9</accession>
<keyword evidence="6" id="KW-0503">Monooxygenase</keyword>
<keyword evidence="2" id="KW-0285">Flavoprotein</keyword>
<dbReference type="PANTHER" id="PTHR46028:SF2">
    <property type="entry name" value="KYNURENINE 3-MONOOXYGENASE"/>
    <property type="match status" value="1"/>
</dbReference>
<evidence type="ECO:0000256" key="2">
    <source>
        <dbReference type="ARBA" id="ARBA00022630"/>
    </source>
</evidence>
<dbReference type="Gene3D" id="3.50.50.60">
    <property type="entry name" value="FAD/NAD(P)-binding domain"/>
    <property type="match status" value="1"/>
</dbReference>
<proteinExistence type="predicted"/>
<dbReference type="GO" id="GO:0070189">
    <property type="term" value="P:kynurenine metabolic process"/>
    <property type="evidence" value="ECO:0007669"/>
    <property type="project" value="TreeGrafter"/>
</dbReference>
<evidence type="ECO:0000313" key="8">
    <source>
        <dbReference type="EMBL" id="KAJ3049449.1"/>
    </source>
</evidence>
<evidence type="ECO:0000256" key="1">
    <source>
        <dbReference type="ARBA" id="ARBA00001974"/>
    </source>
</evidence>
<comment type="cofactor">
    <cofactor evidence="1">
        <name>FAD</name>
        <dbReference type="ChEBI" id="CHEBI:57692"/>
    </cofactor>
</comment>
<comment type="caution">
    <text evidence="8">The sequence shown here is derived from an EMBL/GenBank/DDBJ whole genome shotgun (WGS) entry which is preliminary data.</text>
</comment>
<keyword evidence="4" id="KW-0521">NADP</keyword>
<dbReference type="InterPro" id="IPR002938">
    <property type="entry name" value="FAD-bd"/>
</dbReference>
<gene>
    <name evidence="8" type="ORF">HK097_009559</name>
</gene>
<evidence type="ECO:0000313" key="9">
    <source>
        <dbReference type="Proteomes" id="UP001212841"/>
    </source>
</evidence>
<dbReference type="InterPro" id="IPR036188">
    <property type="entry name" value="FAD/NAD-bd_sf"/>
</dbReference>
<dbReference type="Pfam" id="PF01494">
    <property type="entry name" value="FAD_binding_3"/>
    <property type="match status" value="1"/>
</dbReference>
<protein>
    <recommendedName>
        <fullName evidence="7">FAD-binding domain-containing protein</fullName>
    </recommendedName>
</protein>
<keyword evidence="3" id="KW-0274">FAD</keyword>
<name>A0AAD5SBU9_9FUNG</name>
<reference evidence="8" key="1">
    <citation type="submission" date="2020-05" db="EMBL/GenBank/DDBJ databases">
        <title>Phylogenomic resolution of chytrid fungi.</title>
        <authorList>
            <person name="Stajich J.E."/>
            <person name="Amses K."/>
            <person name="Simmons R."/>
            <person name="Seto K."/>
            <person name="Myers J."/>
            <person name="Bonds A."/>
            <person name="Quandt C.A."/>
            <person name="Barry K."/>
            <person name="Liu P."/>
            <person name="Grigoriev I."/>
            <person name="Longcore J.E."/>
            <person name="James T.Y."/>
        </authorList>
    </citation>
    <scope>NUCLEOTIDE SEQUENCE</scope>
    <source>
        <strain evidence="8">JEL0318</strain>
    </source>
</reference>
<dbReference type="GO" id="GO:0004502">
    <property type="term" value="F:kynurenine 3-monooxygenase activity"/>
    <property type="evidence" value="ECO:0007669"/>
    <property type="project" value="TreeGrafter"/>
</dbReference>
<dbReference type="PANTHER" id="PTHR46028">
    <property type="entry name" value="KYNURENINE 3-MONOOXYGENASE"/>
    <property type="match status" value="1"/>
</dbReference>
<dbReference type="SUPFAM" id="SSF51905">
    <property type="entry name" value="FAD/NAD(P)-binding domain"/>
    <property type="match status" value="1"/>
</dbReference>
<evidence type="ECO:0000256" key="4">
    <source>
        <dbReference type="ARBA" id="ARBA00022857"/>
    </source>
</evidence>
<evidence type="ECO:0000256" key="3">
    <source>
        <dbReference type="ARBA" id="ARBA00022827"/>
    </source>
</evidence>
<dbReference type="PRINTS" id="PR00420">
    <property type="entry name" value="RNGMNOXGNASE"/>
</dbReference>
<dbReference type="GO" id="GO:0071949">
    <property type="term" value="F:FAD binding"/>
    <property type="evidence" value="ECO:0007669"/>
    <property type="project" value="InterPro"/>
</dbReference>